<accession>A0A6C0HMN0</accession>
<keyword evidence="1" id="KW-0472">Membrane</keyword>
<organism evidence="2">
    <name type="scientific">viral metagenome</name>
    <dbReference type="NCBI Taxonomy" id="1070528"/>
    <lineage>
        <taxon>unclassified sequences</taxon>
        <taxon>metagenomes</taxon>
        <taxon>organismal metagenomes</taxon>
    </lineage>
</organism>
<name>A0A6C0HMN0_9ZZZZ</name>
<evidence type="ECO:0000256" key="1">
    <source>
        <dbReference type="SAM" id="Phobius"/>
    </source>
</evidence>
<evidence type="ECO:0000313" key="2">
    <source>
        <dbReference type="EMBL" id="QHT81620.1"/>
    </source>
</evidence>
<feature type="transmembrane region" description="Helical" evidence="1">
    <location>
        <begin position="27"/>
        <end position="51"/>
    </location>
</feature>
<sequence>METKHLNNLGNLNNLDYLKHFSTSHNATIILCICLFTFSIGILSCIIYIFLSHRKLITSIFELDILLCPVHSPLGFIVNILQNLQNANTCRDCKEETLFISNRKLFSTLLTSVHKLLIEIKEQLDTCISKCLNTYKVKLDKYIWICENTQQNWDILFSYPDNGEYKIYTQICKSYEYIIEGCDNNAHNNLHNDSQPLHFELEDIEQVTIIYTLVTQLETMTILDSFTMLDANFAYILALFKDICNFSKDLHYQCSSNI</sequence>
<protein>
    <submittedName>
        <fullName evidence="2">Uncharacterized protein</fullName>
    </submittedName>
</protein>
<keyword evidence="1" id="KW-0812">Transmembrane</keyword>
<reference evidence="2" key="1">
    <citation type="journal article" date="2020" name="Nature">
        <title>Giant virus diversity and host interactions through global metagenomics.</title>
        <authorList>
            <person name="Schulz F."/>
            <person name="Roux S."/>
            <person name="Paez-Espino D."/>
            <person name="Jungbluth S."/>
            <person name="Walsh D.A."/>
            <person name="Denef V.J."/>
            <person name="McMahon K.D."/>
            <person name="Konstantinidis K.T."/>
            <person name="Eloe-Fadrosh E.A."/>
            <person name="Kyrpides N.C."/>
            <person name="Woyke T."/>
        </authorList>
    </citation>
    <scope>NUCLEOTIDE SEQUENCE</scope>
    <source>
        <strain evidence="2">GVMAG-M-3300023184-13</strain>
    </source>
</reference>
<dbReference type="AlphaFoldDB" id="A0A6C0HMN0"/>
<dbReference type="EMBL" id="MN739986">
    <property type="protein sequence ID" value="QHT81620.1"/>
    <property type="molecule type" value="Genomic_DNA"/>
</dbReference>
<proteinExistence type="predicted"/>
<keyword evidence="1" id="KW-1133">Transmembrane helix</keyword>